<proteinExistence type="predicted"/>
<evidence type="ECO:0000313" key="3">
    <source>
        <dbReference type="Proteomes" id="UP000322667"/>
    </source>
</evidence>
<evidence type="ECO:0000256" key="1">
    <source>
        <dbReference type="SAM" id="MobiDB-lite"/>
    </source>
</evidence>
<gene>
    <name evidence="2" type="ORF">ES332_A02G139000v1</name>
</gene>
<protein>
    <submittedName>
        <fullName evidence="2">Uncharacterized protein</fullName>
    </submittedName>
</protein>
<organism evidence="2 3">
    <name type="scientific">Gossypium tomentosum</name>
    <name type="common">Hawaiian cotton</name>
    <name type="synonym">Gossypium sandvicense</name>
    <dbReference type="NCBI Taxonomy" id="34277"/>
    <lineage>
        <taxon>Eukaryota</taxon>
        <taxon>Viridiplantae</taxon>
        <taxon>Streptophyta</taxon>
        <taxon>Embryophyta</taxon>
        <taxon>Tracheophyta</taxon>
        <taxon>Spermatophyta</taxon>
        <taxon>Magnoliopsida</taxon>
        <taxon>eudicotyledons</taxon>
        <taxon>Gunneridae</taxon>
        <taxon>Pentapetalae</taxon>
        <taxon>rosids</taxon>
        <taxon>malvids</taxon>
        <taxon>Malvales</taxon>
        <taxon>Malvaceae</taxon>
        <taxon>Malvoideae</taxon>
        <taxon>Gossypium</taxon>
    </lineage>
</organism>
<name>A0A5D2RGV7_GOSTO</name>
<dbReference type="Proteomes" id="UP000322667">
    <property type="component" value="Chromosome A02"/>
</dbReference>
<feature type="region of interest" description="Disordered" evidence="1">
    <location>
        <begin position="1"/>
        <end position="34"/>
    </location>
</feature>
<reference evidence="2 3" key="1">
    <citation type="submission" date="2019-07" db="EMBL/GenBank/DDBJ databases">
        <title>WGS assembly of Gossypium tomentosum.</title>
        <authorList>
            <person name="Chen Z.J."/>
            <person name="Sreedasyam A."/>
            <person name="Ando A."/>
            <person name="Song Q."/>
            <person name="De L."/>
            <person name="Hulse-Kemp A."/>
            <person name="Ding M."/>
            <person name="Ye W."/>
            <person name="Kirkbride R."/>
            <person name="Jenkins J."/>
            <person name="Plott C."/>
            <person name="Lovell J."/>
            <person name="Lin Y.-M."/>
            <person name="Vaughn R."/>
            <person name="Liu B."/>
            <person name="Li W."/>
            <person name="Simpson S."/>
            <person name="Scheffler B."/>
            <person name="Saski C."/>
            <person name="Grover C."/>
            <person name="Hu G."/>
            <person name="Conover J."/>
            <person name="Carlson J."/>
            <person name="Shu S."/>
            <person name="Boston L."/>
            <person name="Williams M."/>
            <person name="Peterson D."/>
            <person name="Mcgee K."/>
            <person name="Jones D."/>
            <person name="Wendel J."/>
            <person name="Stelly D."/>
            <person name="Grimwood J."/>
            <person name="Schmutz J."/>
        </authorList>
    </citation>
    <scope>NUCLEOTIDE SEQUENCE [LARGE SCALE GENOMIC DNA]</scope>
    <source>
        <strain evidence="2">7179.01</strain>
    </source>
</reference>
<dbReference type="AlphaFoldDB" id="A0A5D2RGV7"/>
<keyword evidence="3" id="KW-1185">Reference proteome</keyword>
<evidence type="ECO:0000313" key="2">
    <source>
        <dbReference type="EMBL" id="TYI40091.1"/>
    </source>
</evidence>
<accession>A0A5D2RGV7</accession>
<feature type="compositionally biased region" description="Basic and acidic residues" evidence="1">
    <location>
        <begin position="16"/>
        <end position="34"/>
    </location>
</feature>
<sequence length="34" mass="4031">MGEAMDRVFKLSKLNNQEKQDSSRDRGKNKVYKE</sequence>
<dbReference type="EMBL" id="CM017611">
    <property type="protein sequence ID" value="TYI40091.1"/>
    <property type="molecule type" value="Genomic_DNA"/>
</dbReference>